<evidence type="ECO:0000256" key="6">
    <source>
        <dbReference type="ARBA" id="ARBA00022989"/>
    </source>
</evidence>
<evidence type="ECO:0000256" key="5">
    <source>
        <dbReference type="ARBA" id="ARBA00022840"/>
    </source>
</evidence>
<dbReference type="eggNOG" id="COG1132">
    <property type="taxonomic scope" value="Bacteria"/>
</dbReference>
<evidence type="ECO:0000256" key="1">
    <source>
        <dbReference type="ARBA" id="ARBA00004651"/>
    </source>
</evidence>
<reference evidence="11 12" key="1">
    <citation type="journal article" date="2012" name="J. Bacteriol.">
        <title>Genome Sequence of Fibrella aestuarina BUZ 2T, a Filamentous Marine Bacterium.</title>
        <authorList>
            <person name="Filippini M."/>
            <person name="Qi W."/>
            <person name="Blom J."/>
            <person name="Goesmann A."/>
            <person name="Smits T.H."/>
            <person name="Bagheri H.C."/>
        </authorList>
    </citation>
    <scope>NUCLEOTIDE SEQUENCE [LARGE SCALE GENOMIC DNA]</scope>
    <source>
        <strain evidence="12">BUZ 2T</strain>
    </source>
</reference>
<evidence type="ECO:0000256" key="8">
    <source>
        <dbReference type="SAM" id="Phobius"/>
    </source>
</evidence>
<keyword evidence="6 8" id="KW-1133">Transmembrane helix</keyword>
<dbReference type="HOGENOM" id="CLU_000604_84_4_10"/>
<dbReference type="KEGG" id="fae:FAES_2084"/>
<keyword evidence="7 8" id="KW-0472">Membrane</keyword>
<evidence type="ECO:0000256" key="7">
    <source>
        <dbReference type="ARBA" id="ARBA00023136"/>
    </source>
</evidence>
<name>I0K7J0_9BACT</name>
<dbReference type="Proteomes" id="UP000011058">
    <property type="component" value="Chromosome"/>
</dbReference>
<keyword evidence="3 8" id="KW-0812">Transmembrane</keyword>
<keyword evidence="12" id="KW-1185">Reference proteome</keyword>
<feature type="domain" description="ABC transporter" evidence="9">
    <location>
        <begin position="371"/>
        <end position="605"/>
    </location>
</feature>
<feature type="transmembrane region" description="Helical" evidence="8">
    <location>
        <begin position="195"/>
        <end position="213"/>
    </location>
</feature>
<dbReference type="InterPro" id="IPR011527">
    <property type="entry name" value="ABC1_TM_dom"/>
</dbReference>
<organism evidence="11 12">
    <name type="scientific">Fibrella aestuarina BUZ 2</name>
    <dbReference type="NCBI Taxonomy" id="1166018"/>
    <lineage>
        <taxon>Bacteria</taxon>
        <taxon>Pseudomonadati</taxon>
        <taxon>Bacteroidota</taxon>
        <taxon>Cytophagia</taxon>
        <taxon>Cytophagales</taxon>
        <taxon>Spirosomataceae</taxon>
        <taxon>Fibrella</taxon>
    </lineage>
</organism>
<dbReference type="InterPro" id="IPR003593">
    <property type="entry name" value="AAA+_ATPase"/>
</dbReference>
<evidence type="ECO:0000313" key="12">
    <source>
        <dbReference type="Proteomes" id="UP000011058"/>
    </source>
</evidence>
<evidence type="ECO:0000313" key="11">
    <source>
        <dbReference type="EMBL" id="CCH00093.1"/>
    </source>
</evidence>
<dbReference type="Gene3D" id="3.40.50.300">
    <property type="entry name" value="P-loop containing nucleotide triphosphate hydrolases"/>
    <property type="match status" value="1"/>
</dbReference>
<dbReference type="CDD" id="cd18544">
    <property type="entry name" value="ABC_6TM_TmrA_like"/>
    <property type="match status" value="1"/>
</dbReference>
<dbReference type="PROSITE" id="PS50893">
    <property type="entry name" value="ABC_TRANSPORTER_2"/>
    <property type="match status" value="1"/>
</dbReference>
<dbReference type="STRING" id="1166018.FAES_2084"/>
<dbReference type="EMBL" id="HE796683">
    <property type="protein sequence ID" value="CCH00093.1"/>
    <property type="molecule type" value="Genomic_DNA"/>
</dbReference>
<dbReference type="Pfam" id="PF00664">
    <property type="entry name" value="ABC_membrane"/>
    <property type="match status" value="1"/>
</dbReference>
<dbReference type="PANTHER" id="PTHR43394">
    <property type="entry name" value="ATP-DEPENDENT PERMEASE MDL1, MITOCHONDRIAL"/>
    <property type="match status" value="1"/>
</dbReference>
<feature type="transmembrane region" description="Helical" evidence="8">
    <location>
        <begin position="273"/>
        <end position="297"/>
    </location>
</feature>
<dbReference type="GO" id="GO:0005886">
    <property type="term" value="C:plasma membrane"/>
    <property type="evidence" value="ECO:0007669"/>
    <property type="project" value="UniProtKB-SubCell"/>
</dbReference>
<dbReference type="GO" id="GO:0015421">
    <property type="term" value="F:ABC-type oligopeptide transporter activity"/>
    <property type="evidence" value="ECO:0007669"/>
    <property type="project" value="TreeGrafter"/>
</dbReference>
<feature type="domain" description="ABC transmembrane type-1" evidence="10">
    <location>
        <begin position="57"/>
        <end position="338"/>
    </location>
</feature>
<feature type="transmembrane region" description="Helical" evidence="8">
    <location>
        <begin position="170"/>
        <end position="189"/>
    </location>
</feature>
<dbReference type="GO" id="GO:0005524">
    <property type="term" value="F:ATP binding"/>
    <property type="evidence" value="ECO:0007669"/>
    <property type="project" value="UniProtKB-KW"/>
</dbReference>
<dbReference type="SMART" id="SM00382">
    <property type="entry name" value="AAA"/>
    <property type="match status" value="1"/>
</dbReference>
<evidence type="ECO:0000256" key="2">
    <source>
        <dbReference type="ARBA" id="ARBA00022448"/>
    </source>
</evidence>
<dbReference type="PROSITE" id="PS50929">
    <property type="entry name" value="ABC_TM1F"/>
    <property type="match status" value="1"/>
</dbReference>
<evidence type="ECO:0000256" key="4">
    <source>
        <dbReference type="ARBA" id="ARBA00022741"/>
    </source>
</evidence>
<dbReference type="AlphaFoldDB" id="I0K7J0"/>
<dbReference type="CDD" id="cd03254">
    <property type="entry name" value="ABCC_Glucan_exporter_like"/>
    <property type="match status" value="1"/>
</dbReference>
<dbReference type="PANTHER" id="PTHR43394:SF1">
    <property type="entry name" value="ATP-BINDING CASSETTE SUB-FAMILY B MEMBER 10, MITOCHONDRIAL"/>
    <property type="match status" value="1"/>
</dbReference>
<keyword evidence="4" id="KW-0547">Nucleotide-binding</keyword>
<sequence length="613" mass="68520">MGRAGNVLVLCNPQTANSFFVSDEQKSGGSPSGQVFDVTILSRLYAFVRPYQGRFYLLVGVILLGAVLAPITPLLIKQTIDNQIAGGDYQGLTLMLATMVGVLVVQAFIQFANAYLSGWLGQHVIRDIRVQLYEKILGLRLKFFDNTPIGRLVTRTISDIETLADVFSEGMAAIAGDILQLVLIIAVMFYTDWRLAAISLSMVPLMLFSTYVFKEKIKASFNEVRTAVANLNAFVQEHITGMNIVQIFSSEKIEAAKFRSINDEHRKANIRSIWYYSIYFPVADILSAAGTGLVVWYGAREILNEQVSFGTVTAFVMFINLFFRPIRMLADRFNTLQMGIVSADRVLTLLDSDDYTVNNGSYTPEKLRGDVAFRNVWFAYNDDNYVLKDISFDVQAGETIAFVGATGAGKSSIINLLSRFYDINRGTITIDGVDVHDYDLTTLRRQIGVVLQDVFLFSDSIENNITLGDPNITREQIVEAAKLVGVHDFIMQLPGNYEYNVQERGATLSVGQRQLISFVRAMVQNPRIIVLDEATSSVDTETEELIQEAIGKLMRGRTAIVIAHRLSTIQKANQIIVVDKGEIKEQGTHEQLLQHEGFYANLYRMQYKEVVGE</sequence>
<feature type="transmembrane region" description="Helical" evidence="8">
    <location>
        <begin position="303"/>
        <end position="323"/>
    </location>
</feature>
<feature type="transmembrane region" description="Helical" evidence="8">
    <location>
        <begin position="96"/>
        <end position="116"/>
    </location>
</feature>
<accession>I0K7J0</accession>
<dbReference type="Pfam" id="PF00005">
    <property type="entry name" value="ABC_tran"/>
    <property type="match status" value="1"/>
</dbReference>
<dbReference type="InterPro" id="IPR039421">
    <property type="entry name" value="Type_1_exporter"/>
</dbReference>
<dbReference type="Gene3D" id="1.20.1560.10">
    <property type="entry name" value="ABC transporter type 1, transmembrane domain"/>
    <property type="match status" value="1"/>
</dbReference>
<feature type="transmembrane region" description="Helical" evidence="8">
    <location>
        <begin position="55"/>
        <end position="76"/>
    </location>
</feature>
<keyword evidence="5" id="KW-0067">ATP-binding</keyword>
<comment type="subcellular location">
    <subcellularLocation>
        <location evidence="1">Cell membrane</location>
        <topology evidence="1">Multi-pass membrane protein</topology>
    </subcellularLocation>
</comment>
<dbReference type="PROSITE" id="PS00211">
    <property type="entry name" value="ABC_TRANSPORTER_1"/>
    <property type="match status" value="1"/>
</dbReference>
<evidence type="ECO:0000259" key="9">
    <source>
        <dbReference type="PROSITE" id="PS50893"/>
    </source>
</evidence>
<dbReference type="SUPFAM" id="SSF52540">
    <property type="entry name" value="P-loop containing nucleoside triphosphate hydrolases"/>
    <property type="match status" value="1"/>
</dbReference>
<dbReference type="InterPro" id="IPR003439">
    <property type="entry name" value="ABC_transporter-like_ATP-bd"/>
</dbReference>
<dbReference type="FunFam" id="3.40.50.300:FF:000287">
    <property type="entry name" value="Multidrug ABC transporter ATP-binding protein"/>
    <property type="match status" value="1"/>
</dbReference>
<gene>
    <name evidence="11" type="ORF">FAES_2084</name>
</gene>
<dbReference type="SUPFAM" id="SSF90123">
    <property type="entry name" value="ABC transporter transmembrane region"/>
    <property type="match status" value="1"/>
</dbReference>
<dbReference type="InterPro" id="IPR017871">
    <property type="entry name" value="ABC_transporter-like_CS"/>
</dbReference>
<evidence type="ECO:0000259" key="10">
    <source>
        <dbReference type="PROSITE" id="PS50929"/>
    </source>
</evidence>
<evidence type="ECO:0000256" key="3">
    <source>
        <dbReference type="ARBA" id="ARBA00022692"/>
    </source>
</evidence>
<keyword evidence="2" id="KW-0813">Transport</keyword>
<dbReference type="GO" id="GO:0016887">
    <property type="term" value="F:ATP hydrolysis activity"/>
    <property type="evidence" value="ECO:0007669"/>
    <property type="project" value="InterPro"/>
</dbReference>
<proteinExistence type="predicted"/>
<protein>
    <submittedName>
        <fullName evidence="11">ABC transporter related protein</fullName>
    </submittedName>
</protein>
<dbReference type="PATRIC" id="fig|1166018.3.peg.3831"/>
<dbReference type="InterPro" id="IPR027417">
    <property type="entry name" value="P-loop_NTPase"/>
</dbReference>
<dbReference type="InterPro" id="IPR036640">
    <property type="entry name" value="ABC1_TM_sf"/>
</dbReference>